<dbReference type="Gene3D" id="2.30.30.290">
    <property type="entry name" value="YopX-like domains"/>
    <property type="match status" value="1"/>
</dbReference>
<comment type="caution">
    <text evidence="2">The sequence shown here is derived from an EMBL/GenBank/DDBJ whole genome shotgun (WGS) entry which is preliminary data.</text>
</comment>
<dbReference type="Pfam" id="PF09643">
    <property type="entry name" value="YopX"/>
    <property type="match status" value="1"/>
</dbReference>
<feature type="domain" description="YopX protein" evidence="1">
    <location>
        <begin position="5"/>
        <end position="138"/>
    </location>
</feature>
<reference evidence="2 3" key="1">
    <citation type="submission" date="2013-06" db="EMBL/GenBank/DDBJ databases">
        <authorList>
            <person name="Walk S."/>
            <person name="Aronoff D."/>
            <person name="Young V.Y."/>
            <person name="Marsh J."/>
            <person name="Harrison L."/>
            <person name="Daugherty S.C."/>
            <person name="Shefchek K.A."/>
            <person name="Hine E.E."/>
            <person name="Tallon L.J."/>
            <person name="Sadzewicz L.K."/>
            <person name="Rasko D.A."/>
        </authorList>
    </citation>
    <scope>NUCLEOTIDE SEQUENCE [LARGE SCALE GENOMIC DNA]</scope>
    <source>
        <strain evidence="2 3">ATCC 638</strain>
    </source>
</reference>
<gene>
    <name evidence="2" type="ORF">C672_3617</name>
</gene>
<evidence type="ECO:0000313" key="2">
    <source>
        <dbReference type="EMBL" id="EQK39767.1"/>
    </source>
</evidence>
<evidence type="ECO:0000259" key="1">
    <source>
        <dbReference type="Pfam" id="PF09643"/>
    </source>
</evidence>
<dbReference type="PATRIC" id="fig|1233171.3.peg.3484"/>
<protein>
    <submittedName>
        <fullName evidence="2">YopX family protein</fullName>
    </submittedName>
</protein>
<dbReference type="AlphaFoldDB" id="T4VGG7"/>
<name>T4VGG7_PARBF</name>
<organism evidence="2 3">
    <name type="scientific">Paraclostridium bifermentans ATCC 638 = DSM 14991</name>
    <dbReference type="NCBI Taxonomy" id="1233171"/>
    <lineage>
        <taxon>Bacteria</taxon>
        <taxon>Bacillati</taxon>
        <taxon>Bacillota</taxon>
        <taxon>Clostridia</taxon>
        <taxon>Peptostreptococcales</taxon>
        <taxon>Peptostreptococcaceae</taxon>
        <taxon>Paraclostridium</taxon>
    </lineage>
</organism>
<evidence type="ECO:0000313" key="3">
    <source>
        <dbReference type="Proteomes" id="UP000015688"/>
    </source>
</evidence>
<dbReference type="InterPro" id="IPR023385">
    <property type="entry name" value="YopX-like_C"/>
</dbReference>
<dbReference type="InterPro" id="IPR010024">
    <property type="entry name" value="CHP16711"/>
</dbReference>
<sequence length="140" mass="16837">MREIKFRIWNNEEKEMIENKDIYNIDFRKDIFFSSVMVDGFILNESNYRLMQYTGLKDKNGKKIYEGDIVKCTGMIELTGVVKFKDCEFCIKYKGKYDRQFNYKSLKENEKYNDGKCSFDLKNEFEVIGNLYDNKELLNE</sequence>
<dbReference type="EMBL" id="AVNC01000023">
    <property type="protein sequence ID" value="EQK39767.1"/>
    <property type="molecule type" value="Genomic_DNA"/>
</dbReference>
<dbReference type="RefSeq" id="WP_021434523.1">
    <property type="nucleotide sequence ID" value="NZ_AVNC01000023.1"/>
</dbReference>
<dbReference type="SUPFAM" id="SSF159006">
    <property type="entry name" value="YopX-like"/>
    <property type="match status" value="1"/>
</dbReference>
<dbReference type="InterPro" id="IPR019096">
    <property type="entry name" value="YopX_protein"/>
</dbReference>
<dbReference type="Proteomes" id="UP000015688">
    <property type="component" value="Unassembled WGS sequence"/>
</dbReference>
<dbReference type="NCBIfam" id="TIGR01671">
    <property type="entry name" value="phage_TIGR01671"/>
    <property type="match status" value="1"/>
</dbReference>
<accession>T4VGG7</accession>
<proteinExistence type="predicted"/>